<sequence>MKHKQRTVLLSSSKSDNLAEASGSSETSCASPLAEKLTIPDSTTDEEGLSSEGSEIDEEEQIISATPTVCDISEDKLLNQLKELELEPMDGIPNIYAQEKKVTITKDITEEEINDQVVHTVESAGAVTSDNLNKHALYPPGRIMHIVPAHSSENSNWNHDDADEIRVHLYETPRQLYGKLRLSRGMILDHLTNKIVEKILVTMLKRYETSITSLKNTKDLSKFTLAKVLHALQAQKQ</sequence>
<evidence type="ECO:0000313" key="3">
    <source>
        <dbReference type="Proteomes" id="UP000257109"/>
    </source>
</evidence>
<name>A0A371G334_MUCPR</name>
<dbReference type="EMBL" id="QJKJ01006900">
    <property type="protein sequence ID" value="RDX84964.1"/>
    <property type="molecule type" value="Genomic_DNA"/>
</dbReference>
<dbReference type="Proteomes" id="UP000257109">
    <property type="component" value="Unassembled WGS sequence"/>
</dbReference>
<organism evidence="2 3">
    <name type="scientific">Mucuna pruriens</name>
    <name type="common">Velvet bean</name>
    <name type="synonym">Dolichos pruriens</name>
    <dbReference type="NCBI Taxonomy" id="157652"/>
    <lineage>
        <taxon>Eukaryota</taxon>
        <taxon>Viridiplantae</taxon>
        <taxon>Streptophyta</taxon>
        <taxon>Embryophyta</taxon>
        <taxon>Tracheophyta</taxon>
        <taxon>Spermatophyta</taxon>
        <taxon>Magnoliopsida</taxon>
        <taxon>eudicotyledons</taxon>
        <taxon>Gunneridae</taxon>
        <taxon>Pentapetalae</taxon>
        <taxon>rosids</taxon>
        <taxon>fabids</taxon>
        <taxon>Fabales</taxon>
        <taxon>Fabaceae</taxon>
        <taxon>Papilionoideae</taxon>
        <taxon>50 kb inversion clade</taxon>
        <taxon>NPAAA clade</taxon>
        <taxon>indigoferoid/millettioid clade</taxon>
        <taxon>Phaseoleae</taxon>
        <taxon>Mucuna</taxon>
    </lineage>
</organism>
<feature type="region of interest" description="Disordered" evidence="1">
    <location>
        <begin position="1"/>
        <end position="61"/>
    </location>
</feature>
<gene>
    <name evidence="2" type="ORF">CR513_33905</name>
</gene>
<keyword evidence="3" id="KW-1185">Reference proteome</keyword>
<dbReference type="PANTHER" id="PTHR46023">
    <property type="entry name" value="LIPASE CLASS 3 PROTEIN-LIKE"/>
    <property type="match status" value="1"/>
</dbReference>
<protein>
    <submittedName>
        <fullName evidence="2">Uncharacterized protein</fullName>
    </submittedName>
</protein>
<reference evidence="2" key="1">
    <citation type="submission" date="2018-05" db="EMBL/GenBank/DDBJ databases">
        <title>Draft genome of Mucuna pruriens seed.</title>
        <authorList>
            <person name="Nnadi N.E."/>
            <person name="Vos R."/>
            <person name="Hasami M.H."/>
            <person name="Devisetty U.K."/>
            <person name="Aguiy J.C."/>
        </authorList>
    </citation>
    <scope>NUCLEOTIDE SEQUENCE [LARGE SCALE GENOMIC DNA]</scope>
    <source>
        <strain evidence="2">JCA_2017</strain>
    </source>
</reference>
<feature type="compositionally biased region" description="Polar residues" evidence="1">
    <location>
        <begin position="8"/>
        <end position="30"/>
    </location>
</feature>
<comment type="caution">
    <text evidence="2">The sequence shown here is derived from an EMBL/GenBank/DDBJ whole genome shotgun (WGS) entry which is preliminary data.</text>
</comment>
<dbReference type="AlphaFoldDB" id="A0A371G334"/>
<feature type="compositionally biased region" description="Acidic residues" evidence="1">
    <location>
        <begin position="43"/>
        <end position="61"/>
    </location>
</feature>
<proteinExistence type="predicted"/>
<accession>A0A371G334</accession>
<feature type="non-terminal residue" evidence="2">
    <location>
        <position position="1"/>
    </location>
</feature>
<dbReference type="OrthoDB" id="438440at2759"/>
<evidence type="ECO:0000313" key="2">
    <source>
        <dbReference type="EMBL" id="RDX84964.1"/>
    </source>
</evidence>
<evidence type="ECO:0000256" key="1">
    <source>
        <dbReference type="SAM" id="MobiDB-lite"/>
    </source>
</evidence>
<dbReference type="PANTHER" id="PTHR46023:SF6">
    <property type="entry name" value="LIPASE CLASS 3 FAMILY PROTEIN"/>
    <property type="match status" value="1"/>
</dbReference>
<dbReference type="STRING" id="157652.A0A371G334"/>